<evidence type="ECO:0000259" key="3">
    <source>
        <dbReference type="PROSITE" id="PS51549"/>
    </source>
</evidence>
<dbReference type="Proteomes" id="UP000580250">
    <property type="component" value="Unassembled WGS sequence"/>
</dbReference>
<name>A0A6V7USE7_MELEN</name>
<dbReference type="SMART" id="SM00686">
    <property type="entry name" value="DM13"/>
    <property type="match status" value="1"/>
</dbReference>
<dbReference type="PANTHER" id="PTHR24036">
    <property type="entry name" value="SKELETOR-RELATED"/>
    <property type="match status" value="1"/>
</dbReference>
<dbReference type="PANTHER" id="PTHR24036:SF5">
    <property type="entry name" value="THROMBOMODULIN"/>
    <property type="match status" value="1"/>
</dbReference>
<evidence type="ECO:0000313" key="4">
    <source>
        <dbReference type="EMBL" id="CAD2164884.1"/>
    </source>
</evidence>
<evidence type="ECO:0000256" key="2">
    <source>
        <dbReference type="SAM" id="SignalP"/>
    </source>
</evidence>
<evidence type="ECO:0000256" key="1">
    <source>
        <dbReference type="ARBA" id="ARBA00022737"/>
    </source>
</evidence>
<dbReference type="AlphaFoldDB" id="A0A6V7USE7"/>
<protein>
    <recommendedName>
        <fullName evidence="3">DM13 domain-containing protein</fullName>
    </recommendedName>
</protein>
<accession>A0A6V7USE7</accession>
<feature type="signal peptide" evidence="2">
    <location>
        <begin position="1"/>
        <end position="20"/>
    </location>
</feature>
<gene>
    <name evidence="4" type="ORF">MENT_LOCUS16821</name>
</gene>
<dbReference type="PROSITE" id="PS51549">
    <property type="entry name" value="DM13"/>
    <property type="match status" value="1"/>
</dbReference>
<keyword evidence="1" id="KW-0677">Repeat</keyword>
<feature type="domain" description="DM13" evidence="3">
    <location>
        <begin position="163"/>
        <end position="273"/>
    </location>
</feature>
<feature type="chain" id="PRO_5028046930" description="DM13 domain-containing protein" evidence="2">
    <location>
        <begin position="21"/>
        <end position="311"/>
    </location>
</feature>
<organism evidence="4 5">
    <name type="scientific">Meloidogyne enterolobii</name>
    <name type="common">Root-knot nematode worm</name>
    <name type="synonym">Meloidogyne mayaguensis</name>
    <dbReference type="NCBI Taxonomy" id="390850"/>
    <lineage>
        <taxon>Eukaryota</taxon>
        <taxon>Metazoa</taxon>
        <taxon>Ecdysozoa</taxon>
        <taxon>Nematoda</taxon>
        <taxon>Chromadorea</taxon>
        <taxon>Rhabditida</taxon>
        <taxon>Tylenchina</taxon>
        <taxon>Tylenchomorpha</taxon>
        <taxon>Tylenchoidea</taxon>
        <taxon>Meloidogynidae</taxon>
        <taxon>Meloidogyninae</taxon>
        <taxon>Meloidogyne</taxon>
    </lineage>
</organism>
<proteinExistence type="predicted"/>
<dbReference type="InterPro" id="IPR052126">
    <property type="entry name" value="Spindle_Org/Thrombomodulin"/>
</dbReference>
<dbReference type="InterPro" id="IPR019545">
    <property type="entry name" value="DM13_domain"/>
</dbReference>
<dbReference type="Pfam" id="PF10517">
    <property type="entry name" value="DM13"/>
    <property type="match status" value="1"/>
</dbReference>
<comment type="caution">
    <text evidence="4">The sequence shown here is derived from an EMBL/GenBank/DDBJ whole genome shotgun (WGS) entry which is preliminary data.</text>
</comment>
<evidence type="ECO:0000313" key="5">
    <source>
        <dbReference type="Proteomes" id="UP000580250"/>
    </source>
</evidence>
<dbReference type="EMBL" id="CAJEWN010000106">
    <property type="protein sequence ID" value="CAD2164884.1"/>
    <property type="molecule type" value="Genomic_DNA"/>
</dbReference>
<dbReference type="OrthoDB" id="2448405at2759"/>
<sequence>MMYLFHTALLLFAYLTTSTCSEYLGVPLGSLQNSSFPGISGNVWLANSTTLQINNFNIEPHQKQELIFAFISEEAVEPVKFLYKLAGENNGEQMLFPMKRRLDGGLSEHRLVAIAPHGTTIDQWKRFGLVTGKSKRQVSVVQLDKPIPQKFCCLKYNEKPDQGVIGDHYNAATGPILVEDSKTLVIQKFSLEANKAPDAWIFAGKGDVRQSTGKKAMVIGRDSLNKHCSLREYYSGENDLRVRLAPGQDIYQVDYLSLFCYQYDVDFGHVSFQLDPKENPVPAYIPELANTITTNKGDPELLENNDLEGCC</sequence>
<keyword evidence="2" id="KW-0732">Signal</keyword>
<reference evidence="4 5" key="1">
    <citation type="submission" date="2020-08" db="EMBL/GenBank/DDBJ databases">
        <authorList>
            <person name="Koutsovoulos G."/>
            <person name="Danchin GJ E."/>
        </authorList>
    </citation>
    <scope>NUCLEOTIDE SEQUENCE [LARGE SCALE GENOMIC DNA]</scope>
</reference>